<gene>
    <name evidence="2" type="ORF">FGRAMPH1_01T15727</name>
</gene>
<accession>A0A0E0S838</accession>
<feature type="compositionally biased region" description="Basic and acidic residues" evidence="1">
    <location>
        <begin position="53"/>
        <end position="64"/>
    </location>
</feature>
<dbReference type="AlphaFoldDB" id="A0A098DL34"/>
<dbReference type="Proteomes" id="UP000070720">
    <property type="component" value="Chromosome 2"/>
</dbReference>
<dbReference type="EMBL" id="HG970333">
    <property type="protein sequence ID" value="CEF79663.1"/>
    <property type="molecule type" value="Genomic_DNA"/>
</dbReference>
<evidence type="ECO:0000313" key="4">
    <source>
        <dbReference type="Proteomes" id="UP000070720"/>
    </source>
</evidence>
<name>A0A098DL34_GIBZE</name>
<evidence type="ECO:0000256" key="1">
    <source>
        <dbReference type="SAM" id="MobiDB-lite"/>
    </source>
</evidence>
<organism evidence="2 4">
    <name type="scientific">Gibberella zeae (strain ATCC MYA-4620 / CBS 123657 / FGSC 9075 / NRRL 31084 / PH-1)</name>
    <name type="common">Wheat head blight fungus</name>
    <name type="synonym">Fusarium graminearum</name>
    <dbReference type="NCBI Taxonomy" id="229533"/>
    <lineage>
        <taxon>Eukaryota</taxon>
        <taxon>Fungi</taxon>
        <taxon>Dikarya</taxon>
        <taxon>Ascomycota</taxon>
        <taxon>Pezizomycotina</taxon>
        <taxon>Sordariomycetes</taxon>
        <taxon>Hypocreomycetidae</taxon>
        <taxon>Hypocreales</taxon>
        <taxon>Nectriaceae</taxon>
        <taxon>Fusarium</taxon>
    </lineage>
</organism>
<reference evidence="3 4" key="2">
    <citation type="journal article" date="2010" name="Nature">
        <title>Comparative genomics reveals mobile pathogenicity chromosomes in Fusarium.</title>
        <authorList>
            <person name="Ma L.J."/>
            <person name="van der Does H.C."/>
            <person name="Borkovich K.A."/>
            <person name="Coleman J.J."/>
            <person name="Daboussi M.J."/>
            <person name="Di Pietro A."/>
            <person name="Dufresne M."/>
            <person name="Freitag M."/>
            <person name="Grabherr M."/>
            <person name="Henrissat B."/>
            <person name="Houterman P.M."/>
            <person name="Kang S."/>
            <person name="Shim W.B."/>
            <person name="Woloshuk C."/>
            <person name="Xie X."/>
            <person name="Xu J.R."/>
            <person name="Antoniw J."/>
            <person name="Baker S.E."/>
            <person name="Bluhm B.H."/>
            <person name="Breakspear A."/>
            <person name="Brown D.W."/>
            <person name="Butchko R.A."/>
            <person name="Chapman S."/>
            <person name="Coulson R."/>
            <person name="Coutinho P.M."/>
            <person name="Danchin E.G."/>
            <person name="Diener A."/>
            <person name="Gale L.R."/>
            <person name="Gardiner D.M."/>
            <person name="Goff S."/>
            <person name="Hammond-Kosack K.E."/>
            <person name="Hilburn K."/>
            <person name="Hua-Van A."/>
            <person name="Jonkers W."/>
            <person name="Kazan K."/>
            <person name="Kodira C.D."/>
            <person name="Koehrsen M."/>
            <person name="Kumar L."/>
            <person name="Lee Y.H."/>
            <person name="Li L."/>
            <person name="Manners J.M."/>
            <person name="Miranda-Saavedra D."/>
            <person name="Mukherjee M."/>
            <person name="Park G."/>
            <person name="Park J."/>
            <person name="Park S.Y."/>
            <person name="Proctor R.H."/>
            <person name="Regev A."/>
            <person name="Ruiz-Roldan M.C."/>
            <person name="Sain D."/>
            <person name="Sakthikumar S."/>
            <person name="Sykes S."/>
            <person name="Schwartz D.C."/>
            <person name="Turgeon B.G."/>
            <person name="Wapinski I."/>
            <person name="Yoder O."/>
            <person name="Young S."/>
            <person name="Zeng Q."/>
            <person name="Zhou S."/>
            <person name="Galagan J."/>
            <person name="Cuomo C.A."/>
            <person name="Kistler H.C."/>
            <person name="Rep M."/>
        </authorList>
    </citation>
    <scope>GENOME REANNOTATION</scope>
    <source>
        <strain evidence="4">ATCC MYA-4620 / CBS 123657 / FGSC 9075 / NRRL 31084 / PH-1</strain>
        <strain evidence="3">PH-1 / ATCC MYA-4620 / FGSC 9075 / NRRL 31084</strain>
    </source>
</reference>
<reference evidence="3" key="4">
    <citation type="submission" date="2017-01" db="UniProtKB">
        <authorList>
            <consortium name="EnsemblFungi"/>
        </authorList>
    </citation>
    <scope>IDENTIFICATION</scope>
    <source>
        <strain evidence="3">PH-1 / ATCC MYA-4620 / FGSC 9075 / NRRL 31084</strain>
    </source>
</reference>
<dbReference type="InParanoid" id="A0A098DL34"/>
<sequence length="92" mass="10350">MGIASLSAGPRDRESETEYQDSLQFLNRLPLILNYQGKRSKVVLRCGTYKLDSNGRPKESDIDTSRQSPASFHGMSDTLFDHMGNNSLIEKK</sequence>
<evidence type="ECO:0000313" key="2">
    <source>
        <dbReference type="EMBL" id="CEF79663.1"/>
    </source>
</evidence>
<feature type="region of interest" description="Disordered" evidence="1">
    <location>
        <begin position="1"/>
        <end position="20"/>
    </location>
</feature>
<proteinExistence type="predicted"/>
<dbReference type="EnsemblFungi" id="CEF79663">
    <property type="protein sequence ID" value="CEF79663"/>
    <property type="gene ID" value="FGRRES_15258"/>
</dbReference>
<accession>A0A098DL34</accession>
<feature type="region of interest" description="Disordered" evidence="1">
    <location>
        <begin position="50"/>
        <end position="92"/>
    </location>
</feature>
<reference evidence="3 4" key="1">
    <citation type="journal article" date="2007" name="Science">
        <title>The Fusarium graminearum genome reveals a link between localized polymorphism and pathogen specialization.</title>
        <authorList>
            <person name="Cuomo C.A."/>
            <person name="Gueldener U."/>
            <person name="Xu J.-R."/>
            <person name="Trail F."/>
            <person name="Turgeon B.G."/>
            <person name="Di Pietro A."/>
            <person name="Walton J.D."/>
            <person name="Ma L.-J."/>
            <person name="Baker S.E."/>
            <person name="Rep M."/>
            <person name="Adam G."/>
            <person name="Antoniw J."/>
            <person name="Baldwin T."/>
            <person name="Calvo S.E."/>
            <person name="Chang Y.-L."/>
            <person name="DeCaprio D."/>
            <person name="Gale L.R."/>
            <person name="Gnerre S."/>
            <person name="Goswami R.S."/>
            <person name="Hammond-Kosack K."/>
            <person name="Harris L.J."/>
            <person name="Hilburn K."/>
            <person name="Kennell J.C."/>
            <person name="Kroken S."/>
            <person name="Magnuson J.K."/>
            <person name="Mannhaupt G."/>
            <person name="Mauceli E.W."/>
            <person name="Mewes H.-W."/>
            <person name="Mitterbauer R."/>
            <person name="Muehlbauer G."/>
            <person name="Muensterkoetter M."/>
            <person name="Nelson D."/>
            <person name="O'Donnell K."/>
            <person name="Ouellet T."/>
            <person name="Qi W."/>
            <person name="Quesneville H."/>
            <person name="Roncero M.I.G."/>
            <person name="Seong K.-Y."/>
            <person name="Tetko I.V."/>
            <person name="Urban M."/>
            <person name="Waalwijk C."/>
            <person name="Ward T.J."/>
            <person name="Yao J."/>
            <person name="Birren B.W."/>
            <person name="Kistler H.C."/>
        </authorList>
    </citation>
    <scope>NUCLEOTIDE SEQUENCE [LARGE SCALE GENOMIC DNA]</scope>
    <source>
        <strain evidence="4">ATCC MYA-4620 / CBS 123657 / FGSC 9075 / NRRL 31084 / PH-1</strain>
        <strain evidence="3">PH-1 / ATCC MYA-4620 / FGSC 9075 / NRRL 31084</strain>
    </source>
</reference>
<reference evidence="2 4" key="3">
    <citation type="journal article" date="2015" name="BMC Genomics">
        <title>The completed genome sequence of the pathogenic ascomycete fungus Fusarium graminearum.</title>
        <authorList>
            <person name="King R."/>
            <person name="Urban M."/>
            <person name="Hammond-Kosack M.C."/>
            <person name="Hassani-Pak K."/>
            <person name="Hammond-Kosack K.E."/>
        </authorList>
    </citation>
    <scope>NUCLEOTIDE SEQUENCE [LARGE SCALE GENOMIC DNA]</scope>
    <source>
        <strain evidence="4">ATCC MYA-4620 / CBS 123657 / FGSC 9075 / NRRL 31084 / PH-1</strain>
        <strain evidence="2">PH-1</strain>
    </source>
</reference>
<dbReference type="VEuPathDB" id="FungiDB:FGRAMPH1_01G15727"/>
<keyword evidence="4" id="KW-1185">Reference proteome</keyword>
<evidence type="ECO:0000313" key="3">
    <source>
        <dbReference type="EnsemblFungi" id="CEF79663"/>
    </source>
</evidence>
<protein>
    <submittedName>
        <fullName evidence="2">Chromosome 2, complete genome</fullName>
    </submittedName>
</protein>